<feature type="transmembrane region" description="Helical" evidence="11">
    <location>
        <begin position="695"/>
        <end position="713"/>
    </location>
</feature>
<keyword evidence="9 11" id="KW-0472">Membrane</keyword>
<evidence type="ECO:0000313" key="14">
    <source>
        <dbReference type="Proteomes" id="UP001596356"/>
    </source>
</evidence>
<feature type="compositionally biased region" description="Basic and acidic residues" evidence="10">
    <location>
        <begin position="407"/>
        <end position="429"/>
    </location>
</feature>
<gene>
    <name evidence="13" type="ORF">ACFQBT_13775</name>
</gene>
<dbReference type="PANTHER" id="PTHR43790">
    <property type="entry name" value="CARBOHYDRATE TRANSPORT ATP-BINDING PROTEIN MG119-RELATED"/>
    <property type="match status" value="1"/>
</dbReference>
<evidence type="ECO:0000256" key="7">
    <source>
        <dbReference type="ARBA" id="ARBA00022840"/>
    </source>
</evidence>
<dbReference type="SMART" id="SM00382">
    <property type="entry name" value="AAA"/>
    <property type="match status" value="1"/>
</dbReference>
<evidence type="ECO:0000256" key="8">
    <source>
        <dbReference type="ARBA" id="ARBA00022989"/>
    </source>
</evidence>
<dbReference type="InterPro" id="IPR027417">
    <property type="entry name" value="P-loop_NTPase"/>
</dbReference>
<keyword evidence="3" id="KW-1003">Cell membrane</keyword>
<keyword evidence="2" id="KW-0813">Transport</keyword>
<evidence type="ECO:0000256" key="9">
    <source>
        <dbReference type="ARBA" id="ARBA00023136"/>
    </source>
</evidence>
<dbReference type="Pfam" id="PF02653">
    <property type="entry name" value="BPD_transp_2"/>
    <property type="match status" value="1"/>
</dbReference>
<dbReference type="GO" id="GO:0005524">
    <property type="term" value="F:ATP binding"/>
    <property type="evidence" value="ECO:0007669"/>
    <property type="project" value="UniProtKB-KW"/>
</dbReference>
<evidence type="ECO:0000256" key="6">
    <source>
        <dbReference type="ARBA" id="ARBA00022741"/>
    </source>
</evidence>
<keyword evidence="4 11" id="KW-0812">Transmembrane</keyword>
<feature type="transmembrane region" description="Helical" evidence="11">
    <location>
        <begin position="742"/>
        <end position="763"/>
    </location>
</feature>
<dbReference type="Gene3D" id="3.40.50.300">
    <property type="entry name" value="P-loop containing nucleotide triphosphate hydrolases"/>
    <property type="match status" value="2"/>
</dbReference>
<reference evidence="14" key="1">
    <citation type="journal article" date="2019" name="Int. J. Syst. Evol. Microbiol.">
        <title>The Global Catalogue of Microorganisms (GCM) 10K type strain sequencing project: providing services to taxonomists for standard genome sequencing and annotation.</title>
        <authorList>
            <consortium name="The Broad Institute Genomics Platform"/>
            <consortium name="The Broad Institute Genome Sequencing Center for Infectious Disease"/>
            <person name="Wu L."/>
            <person name="Ma J."/>
        </authorList>
    </citation>
    <scope>NUCLEOTIDE SEQUENCE [LARGE SCALE GENOMIC DNA]</scope>
    <source>
        <strain evidence="14">NBRC 106593</strain>
    </source>
</reference>
<evidence type="ECO:0000313" key="13">
    <source>
        <dbReference type="EMBL" id="MFC6714822.1"/>
    </source>
</evidence>
<keyword evidence="7 13" id="KW-0067">ATP-binding</keyword>
<dbReference type="RefSeq" id="WP_377823489.1">
    <property type="nucleotide sequence ID" value="NZ_JBHSWJ010000002.1"/>
</dbReference>
<feature type="transmembrane region" description="Helical" evidence="11">
    <location>
        <begin position="553"/>
        <end position="575"/>
    </location>
</feature>
<feature type="compositionally biased region" description="Basic and acidic residues" evidence="10">
    <location>
        <begin position="458"/>
        <end position="475"/>
    </location>
</feature>
<dbReference type="EMBL" id="JBHSWJ010000002">
    <property type="protein sequence ID" value="MFC6714822.1"/>
    <property type="molecule type" value="Genomic_DNA"/>
</dbReference>
<dbReference type="CDD" id="cd03216">
    <property type="entry name" value="ABC_Carb_Monos_I"/>
    <property type="match status" value="1"/>
</dbReference>
<evidence type="ECO:0000256" key="5">
    <source>
        <dbReference type="ARBA" id="ARBA00022737"/>
    </source>
</evidence>
<feature type="domain" description="ABC transporter" evidence="12">
    <location>
        <begin position="7"/>
        <end position="239"/>
    </location>
</feature>
<keyword evidence="6" id="KW-0547">Nucleotide-binding</keyword>
<evidence type="ECO:0000256" key="10">
    <source>
        <dbReference type="SAM" id="MobiDB-lite"/>
    </source>
</evidence>
<proteinExistence type="predicted"/>
<dbReference type="PROSITE" id="PS50893">
    <property type="entry name" value="ABC_TRANSPORTER_2"/>
    <property type="match status" value="2"/>
</dbReference>
<dbReference type="PANTHER" id="PTHR43790:SF9">
    <property type="entry name" value="GALACTOFURANOSE TRANSPORTER ATP-BINDING PROTEIN YTFR"/>
    <property type="match status" value="1"/>
</dbReference>
<evidence type="ECO:0000256" key="3">
    <source>
        <dbReference type="ARBA" id="ARBA00022475"/>
    </source>
</evidence>
<feature type="region of interest" description="Disordered" evidence="10">
    <location>
        <begin position="403"/>
        <end position="499"/>
    </location>
</feature>
<dbReference type="InterPro" id="IPR003593">
    <property type="entry name" value="AAA+_ATPase"/>
</dbReference>
<dbReference type="CDD" id="cd06580">
    <property type="entry name" value="TM_PBP1_transp_TpRbsC_like"/>
    <property type="match status" value="1"/>
</dbReference>
<sequence length="866" mass="92877">MTEQVAVELHGITKRFPGVVANKDIDITVRKGTIHAIVGENGAGKSTLMKILYGVQAPDEGTIAIDGKEVKFSAPGDAIAVGIGMVFQHFKLADNFTVLENVVLGAEDLHGIGAGARAEIERISSAYGLNVEPDVLVDRLGVGARQRVEILKVLYRGAKIIILDEPTAVLVPQEVDELFANLRELKAEGLTVIFISHKLDEVRRVADEITVIRRGTTVTSVKPADVTSRELAELMVGSQLPTPATEESTVTDQVVLDVRDLSLTDEFGTRLLTDIELTIHAGEVLGIAGVEGNGQAELVETIMGIRTPDGGTIRLSDEDITHWPTRRVREAGVGYIPEDRHRHGLLLQSPLWENRILGHQTESPMAKGWLIDGAAARQDTERIVQQYDVRTLRRRHRGLVVRWQPAETDHRPRDGAHAEGADRRPPDARGRRRRPGRDLGPHQGRSPRRPCGAPDFGRPGRTDRPVRHDHGDAARQPRRNLRPRHGDGGEPRSGDDGSFGVKNLRLRQIGLSLAAPVLAIVVAVVVTSIVLLLSGDPVGPVWKVFLSSPIPGVPANILNNTAIYYLSGVAVAIGFRMNLFNIGVDGQYRVAAFAAAVVAAQAWLPGYLNVLLALIVAMLVGAAWASIAALLKTYRGVSEVISTIMLNAIATGLVAWLLTKAQDQVAGSNAIGTKPIPESSHVPPLPFLKTAFSNVYGLGLLAVIVGIAYWFVISKTRYGFDLRATGQSEDAARASGVDVKKAALTAMLLSGAVAGLVGMPQLFGSDYNYGTNSQAGLGFTGIAVALIGRNHPVGVAFGALLWAYLDGQANALQANAGVSVALVNIIQGVMVLAVVIAYELVRRWRIRMEQREVAAELAPAPAGAEA</sequence>
<dbReference type="InterPro" id="IPR050107">
    <property type="entry name" value="ABC_carbohydrate_import_ATPase"/>
</dbReference>
<feature type="compositionally biased region" description="Basic and acidic residues" evidence="10">
    <location>
        <begin position="484"/>
        <end position="495"/>
    </location>
</feature>
<feature type="transmembrane region" description="Helical" evidence="11">
    <location>
        <begin position="820"/>
        <end position="841"/>
    </location>
</feature>
<keyword evidence="5" id="KW-0677">Repeat</keyword>
<keyword evidence="14" id="KW-1185">Reference proteome</keyword>
<protein>
    <submittedName>
        <fullName evidence="13">ATP-binding cassette domain-containing protein</fullName>
    </submittedName>
</protein>
<dbReference type="InterPro" id="IPR001851">
    <property type="entry name" value="ABC_transp_permease"/>
</dbReference>
<feature type="transmembrane region" description="Helical" evidence="11">
    <location>
        <begin position="509"/>
        <end position="533"/>
    </location>
</feature>
<feature type="transmembrane region" description="Helical" evidence="11">
    <location>
        <begin position="640"/>
        <end position="658"/>
    </location>
</feature>
<evidence type="ECO:0000256" key="2">
    <source>
        <dbReference type="ARBA" id="ARBA00022448"/>
    </source>
</evidence>
<accession>A0ABW2AUY2</accession>
<organism evidence="13 14">
    <name type="scientific">Branchiibius cervicis</name>
    <dbReference type="NCBI Taxonomy" id="908252"/>
    <lineage>
        <taxon>Bacteria</taxon>
        <taxon>Bacillati</taxon>
        <taxon>Actinomycetota</taxon>
        <taxon>Actinomycetes</taxon>
        <taxon>Micrococcales</taxon>
        <taxon>Dermacoccaceae</taxon>
        <taxon>Branchiibius</taxon>
    </lineage>
</organism>
<comment type="caution">
    <text evidence="13">The sequence shown here is derived from an EMBL/GenBank/DDBJ whole genome shotgun (WGS) entry which is preliminary data.</text>
</comment>
<evidence type="ECO:0000259" key="12">
    <source>
        <dbReference type="PROSITE" id="PS50893"/>
    </source>
</evidence>
<dbReference type="SUPFAM" id="SSF52540">
    <property type="entry name" value="P-loop containing nucleoside triphosphate hydrolases"/>
    <property type="match status" value="2"/>
</dbReference>
<evidence type="ECO:0000256" key="11">
    <source>
        <dbReference type="SAM" id="Phobius"/>
    </source>
</evidence>
<feature type="transmembrane region" description="Helical" evidence="11">
    <location>
        <begin position="610"/>
        <end position="631"/>
    </location>
</feature>
<dbReference type="Proteomes" id="UP001596356">
    <property type="component" value="Unassembled WGS sequence"/>
</dbReference>
<dbReference type="InterPro" id="IPR003439">
    <property type="entry name" value="ABC_transporter-like_ATP-bd"/>
</dbReference>
<keyword evidence="8 11" id="KW-1133">Transmembrane helix</keyword>
<feature type="transmembrane region" description="Helical" evidence="11">
    <location>
        <begin position="587"/>
        <end position="604"/>
    </location>
</feature>
<comment type="subcellular location">
    <subcellularLocation>
        <location evidence="1">Cell membrane</location>
        <topology evidence="1">Multi-pass membrane protein</topology>
    </subcellularLocation>
</comment>
<feature type="domain" description="ABC transporter" evidence="12">
    <location>
        <begin position="256"/>
        <end position="510"/>
    </location>
</feature>
<dbReference type="Pfam" id="PF00005">
    <property type="entry name" value="ABC_tran"/>
    <property type="match status" value="2"/>
</dbReference>
<evidence type="ECO:0000256" key="4">
    <source>
        <dbReference type="ARBA" id="ARBA00022692"/>
    </source>
</evidence>
<name>A0ABW2AUY2_9MICO</name>
<evidence type="ECO:0000256" key="1">
    <source>
        <dbReference type="ARBA" id="ARBA00004651"/>
    </source>
</evidence>